<dbReference type="EMBL" id="SWLB01000028">
    <property type="protein sequence ID" value="KAF3320903.1"/>
    <property type="molecule type" value="Genomic_DNA"/>
</dbReference>
<protein>
    <submittedName>
        <fullName evidence="8">Thaumatin-like protein</fullName>
    </submittedName>
</protein>
<dbReference type="SUPFAM" id="SSF47954">
    <property type="entry name" value="Cyclin-like"/>
    <property type="match status" value="1"/>
</dbReference>
<dbReference type="InterPro" id="IPR006671">
    <property type="entry name" value="Cyclin_N"/>
</dbReference>
<keyword evidence="3 6" id="KW-0195">Cyclin</keyword>
<dbReference type="InterPro" id="IPR048258">
    <property type="entry name" value="Cyclins_cyclin-box"/>
</dbReference>
<comment type="caution">
    <text evidence="8">The sequence shown here is derived from an EMBL/GenBank/DDBJ whole genome shotgun (WGS) entry which is preliminary data.</text>
</comment>
<accession>A0A833QIS0</accession>
<dbReference type="PANTHER" id="PTHR31048">
    <property type="entry name" value="OS03G0233200 PROTEIN"/>
    <property type="match status" value="1"/>
</dbReference>
<dbReference type="OrthoDB" id="595337at2759"/>
<keyword evidence="2" id="KW-0132">Cell division</keyword>
<keyword evidence="9" id="KW-1185">Reference proteome</keyword>
<keyword evidence="5" id="KW-0131">Cell cycle</keyword>
<evidence type="ECO:0000256" key="1">
    <source>
        <dbReference type="ARBA" id="ARBA00010607"/>
    </source>
</evidence>
<evidence type="ECO:0000313" key="9">
    <source>
        <dbReference type="Proteomes" id="UP000623129"/>
    </source>
</evidence>
<dbReference type="FunFam" id="2.60.110.10:FF:000002">
    <property type="entry name" value="Thaumatin-like protein 1a"/>
    <property type="match status" value="1"/>
</dbReference>
<dbReference type="Pfam" id="PF00314">
    <property type="entry name" value="Thaumatin"/>
    <property type="match status" value="1"/>
</dbReference>
<comment type="similarity">
    <text evidence="6">Belongs to the cyclin family.</text>
</comment>
<name>A0A833QIS0_9POAL</name>
<dbReference type="PRINTS" id="PR00347">
    <property type="entry name" value="THAUMATIN"/>
</dbReference>
<evidence type="ECO:0000256" key="2">
    <source>
        <dbReference type="ARBA" id="ARBA00022618"/>
    </source>
</evidence>
<dbReference type="SMART" id="SM00385">
    <property type="entry name" value="CYCLIN"/>
    <property type="match status" value="1"/>
</dbReference>
<dbReference type="GO" id="GO:0051301">
    <property type="term" value="P:cell division"/>
    <property type="evidence" value="ECO:0007669"/>
    <property type="project" value="UniProtKB-KW"/>
</dbReference>
<gene>
    <name evidence="8" type="ORF">FCM35_KLT15037</name>
</gene>
<dbReference type="Gene3D" id="2.60.110.10">
    <property type="entry name" value="Thaumatin"/>
    <property type="match status" value="1"/>
</dbReference>
<feature type="domain" description="Cyclin-like" evidence="7">
    <location>
        <begin position="89"/>
        <end position="177"/>
    </location>
</feature>
<sequence length="504" mass="55886">MKDIDHKTLLCDEDLFLSSPTSPKQAQRDYFFSSFSLNANGILQDQEVEREEVFMDYHRREKDYTPCNGYSMKLDVSANLRAARSKAVEYIIDVCKRLDVSATTVFNAVNYLDRFLSLCSSLKWEIWMVELVSISCASLACKFYETCIPSLYDLQMEDLEHTFKPITIQEMEITVLKALDWRLSCVTAFSFANLMLGPTRSGPMIDKVTRLLIHSLLDPLMVKFKASIIATSALKCATEEKDGVITMLNKIHVDEMDHVENCTKILKTHLQTLDNAAGGGIQVILVNHCNQSLWPGVQGTGDHPAPNLGGFHMGPMEEAFFEVPFGWSGRVWARQGCFFDKSGNGTCQTGNCGNQLHCNGLGASPPTTMVEMTFGTENSSLSYYDVSLVDGFNIPVSMSPIGGGLGCRVAGCEVDLNVCCPSRFEIKSSDGKVVGCMSACLALRTDKYCCTGQYGSPDTCKPTLFSHLFKSICPRAYSFAFDDKTSLTVCKATRYLITFCPPMR</sequence>
<dbReference type="InterPro" id="IPR037176">
    <property type="entry name" value="Osmotin/thaumatin-like_sf"/>
</dbReference>
<evidence type="ECO:0000256" key="3">
    <source>
        <dbReference type="ARBA" id="ARBA00023127"/>
    </source>
</evidence>
<evidence type="ECO:0000256" key="4">
    <source>
        <dbReference type="ARBA" id="ARBA00023157"/>
    </source>
</evidence>
<organism evidence="8 9">
    <name type="scientific">Carex littledalei</name>
    <dbReference type="NCBI Taxonomy" id="544730"/>
    <lineage>
        <taxon>Eukaryota</taxon>
        <taxon>Viridiplantae</taxon>
        <taxon>Streptophyta</taxon>
        <taxon>Embryophyta</taxon>
        <taxon>Tracheophyta</taxon>
        <taxon>Spermatophyta</taxon>
        <taxon>Magnoliopsida</taxon>
        <taxon>Liliopsida</taxon>
        <taxon>Poales</taxon>
        <taxon>Cyperaceae</taxon>
        <taxon>Cyperoideae</taxon>
        <taxon>Cariceae</taxon>
        <taxon>Carex</taxon>
        <taxon>Carex subgen. Euthyceras</taxon>
    </lineage>
</organism>
<dbReference type="InterPro" id="IPR001938">
    <property type="entry name" value="Thaumatin"/>
</dbReference>
<dbReference type="InterPro" id="IPR013763">
    <property type="entry name" value="Cyclin-like_dom"/>
</dbReference>
<dbReference type="Pfam" id="PF00134">
    <property type="entry name" value="Cyclin_N"/>
    <property type="match status" value="1"/>
</dbReference>
<evidence type="ECO:0000259" key="7">
    <source>
        <dbReference type="SMART" id="SM00385"/>
    </source>
</evidence>
<dbReference type="AlphaFoldDB" id="A0A833QIS0"/>
<comment type="similarity">
    <text evidence="1">Belongs to the thaumatin family.</text>
</comment>
<dbReference type="InterPro" id="IPR036915">
    <property type="entry name" value="Cyclin-like_sf"/>
</dbReference>
<dbReference type="PROSITE" id="PS00292">
    <property type="entry name" value="CYCLINS"/>
    <property type="match status" value="1"/>
</dbReference>
<proteinExistence type="inferred from homology"/>
<reference evidence="8" key="1">
    <citation type="submission" date="2020-01" db="EMBL/GenBank/DDBJ databases">
        <title>Genome sequence of Kobresia littledalei, the first chromosome-level genome in the family Cyperaceae.</title>
        <authorList>
            <person name="Qu G."/>
        </authorList>
    </citation>
    <scope>NUCLEOTIDE SEQUENCE</scope>
    <source>
        <strain evidence="8">C.B.Clarke</strain>
        <tissue evidence="8">Leaf</tissue>
    </source>
</reference>
<evidence type="ECO:0000256" key="5">
    <source>
        <dbReference type="ARBA" id="ARBA00023306"/>
    </source>
</evidence>
<dbReference type="Gene3D" id="1.10.472.10">
    <property type="entry name" value="Cyclin-like"/>
    <property type="match status" value="2"/>
</dbReference>
<evidence type="ECO:0000256" key="6">
    <source>
        <dbReference type="RuleBase" id="RU000383"/>
    </source>
</evidence>
<dbReference type="CDD" id="cd09218">
    <property type="entry name" value="TLP-PA"/>
    <property type="match status" value="1"/>
</dbReference>
<keyword evidence="4" id="KW-1015">Disulfide bond</keyword>
<dbReference type="PROSITE" id="PS51367">
    <property type="entry name" value="THAUMATIN_2"/>
    <property type="match status" value="1"/>
</dbReference>
<evidence type="ECO:0000313" key="8">
    <source>
        <dbReference type="EMBL" id="KAF3320903.1"/>
    </source>
</evidence>
<dbReference type="Proteomes" id="UP000623129">
    <property type="component" value="Unassembled WGS sequence"/>
</dbReference>
<dbReference type="SMART" id="SM00205">
    <property type="entry name" value="THN"/>
    <property type="match status" value="1"/>
</dbReference>
<dbReference type="SUPFAM" id="SSF49870">
    <property type="entry name" value="Osmotin, thaumatin-like protein"/>
    <property type="match status" value="1"/>
</dbReference>